<dbReference type="CDD" id="cd12169">
    <property type="entry name" value="PGDH_like_1"/>
    <property type="match status" value="1"/>
</dbReference>
<dbReference type="SUPFAM" id="SSF52283">
    <property type="entry name" value="Formate/glycerate dehydrogenase catalytic domain-like"/>
    <property type="match status" value="1"/>
</dbReference>
<feature type="domain" description="D-isomer specific 2-hydroxyacid dehydrogenase catalytic" evidence="4">
    <location>
        <begin position="24"/>
        <end position="307"/>
    </location>
</feature>
<reference evidence="6" key="1">
    <citation type="submission" date="2018-05" db="EMBL/GenBank/DDBJ databases">
        <authorList>
            <person name="Lanie J.A."/>
            <person name="Ng W.-L."/>
            <person name="Kazmierczak K.M."/>
            <person name="Andrzejewski T.M."/>
            <person name="Davidsen T.M."/>
            <person name="Wayne K.J."/>
            <person name="Tettelin H."/>
            <person name="Glass J.I."/>
            <person name="Rusch D."/>
            <person name="Podicherti R."/>
            <person name="Tsui H.-C.T."/>
            <person name="Winkler M.E."/>
        </authorList>
    </citation>
    <scope>NUCLEOTIDE SEQUENCE</scope>
</reference>
<dbReference type="InterPro" id="IPR029753">
    <property type="entry name" value="D-isomer_DH_CS"/>
</dbReference>
<protein>
    <recommendedName>
        <fullName evidence="7">D-isomer specific 2-hydroxyacid dehydrogenase NAD-binding domain-containing protein</fullName>
    </recommendedName>
</protein>
<dbReference type="InterPro" id="IPR036291">
    <property type="entry name" value="NAD(P)-bd_dom_sf"/>
</dbReference>
<feature type="domain" description="D-isomer specific 2-hydroxyacid dehydrogenase NAD-binding" evidence="5">
    <location>
        <begin position="108"/>
        <end position="280"/>
    </location>
</feature>
<dbReference type="FunFam" id="3.40.50.720:FF:000203">
    <property type="entry name" value="D-3-phosphoglycerate dehydrogenase (SerA)"/>
    <property type="match status" value="1"/>
</dbReference>
<evidence type="ECO:0000259" key="4">
    <source>
        <dbReference type="Pfam" id="PF00389"/>
    </source>
</evidence>
<dbReference type="SUPFAM" id="SSF51735">
    <property type="entry name" value="NAD(P)-binding Rossmann-fold domains"/>
    <property type="match status" value="1"/>
</dbReference>
<evidence type="ECO:0000256" key="3">
    <source>
        <dbReference type="ARBA" id="ARBA00023027"/>
    </source>
</evidence>
<dbReference type="Pfam" id="PF02826">
    <property type="entry name" value="2-Hacid_dh_C"/>
    <property type="match status" value="1"/>
</dbReference>
<evidence type="ECO:0000259" key="5">
    <source>
        <dbReference type="Pfam" id="PF02826"/>
    </source>
</evidence>
<dbReference type="EMBL" id="UINC01012480">
    <property type="protein sequence ID" value="SVA54487.1"/>
    <property type="molecule type" value="Genomic_DNA"/>
</dbReference>
<dbReference type="InterPro" id="IPR050857">
    <property type="entry name" value="D-2-hydroxyacid_DH"/>
</dbReference>
<keyword evidence="2" id="KW-0560">Oxidoreductase</keyword>
<name>A0A381WRD2_9ZZZZ</name>
<sequence length="313" mass="34224">VLDDYQNVAAGFANWGQLSSEAKVTVFNDHIHDSDSLVKRLESFEIVCAMRERTPFPIEILQRLPKLQLLITTGMRNASIDVKEANNLGVVVCGTDGLPYPTAELAWGLILDLARNIAKENESVKRGRWQTTVGVGLKGKTLGLIGLGNLGGQVANYGNAFGMDVIAWSQNLTKEKAEGRNTKYVSLETLMAESDFISIHTVLSSRTKDLINASKLKLMKKTSFLINTSRGPIVNELALVNALGEGEIAGAALDVFSLEPLPSDHPLITLENTIITPHIGYVTNETYKIFYEQTVECIIGFIQGNPIRVISPI</sequence>
<organism evidence="6">
    <name type="scientific">marine metagenome</name>
    <dbReference type="NCBI Taxonomy" id="408172"/>
    <lineage>
        <taxon>unclassified sequences</taxon>
        <taxon>metagenomes</taxon>
        <taxon>ecological metagenomes</taxon>
    </lineage>
</organism>
<gene>
    <name evidence="6" type="ORF">METZ01_LOCUS107341</name>
</gene>
<dbReference type="Gene3D" id="3.40.50.720">
    <property type="entry name" value="NAD(P)-binding Rossmann-like Domain"/>
    <property type="match status" value="2"/>
</dbReference>
<dbReference type="Pfam" id="PF00389">
    <property type="entry name" value="2-Hacid_dh"/>
    <property type="match status" value="1"/>
</dbReference>
<dbReference type="GO" id="GO:0051287">
    <property type="term" value="F:NAD binding"/>
    <property type="evidence" value="ECO:0007669"/>
    <property type="project" value="InterPro"/>
</dbReference>
<dbReference type="PROSITE" id="PS00671">
    <property type="entry name" value="D_2_HYDROXYACID_DH_3"/>
    <property type="match status" value="1"/>
</dbReference>
<dbReference type="InterPro" id="IPR006139">
    <property type="entry name" value="D-isomer_2_OHA_DH_cat_dom"/>
</dbReference>
<comment type="similarity">
    <text evidence="1">Belongs to the D-isomer specific 2-hydroxyacid dehydrogenase family.</text>
</comment>
<keyword evidence="3" id="KW-0520">NAD</keyword>
<feature type="non-terminal residue" evidence="6">
    <location>
        <position position="1"/>
    </location>
</feature>
<dbReference type="PANTHER" id="PTHR42789:SF1">
    <property type="entry name" value="D-ISOMER SPECIFIC 2-HYDROXYACID DEHYDROGENASE FAMILY PROTEIN (AFU_ORTHOLOGUE AFUA_6G10090)"/>
    <property type="match status" value="1"/>
</dbReference>
<dbReference type="AlphaFoldDB" id="A0A381WRD2"/>
<proteinExistence type="inferred from homology"/>
<evidence type="ECO:0000256" key="1">
    <source>
        <dbReference type="ARBA" id="ARBA00005854"/>
    </source>
</evidence>
<dbReference type="PANTHER" id="PTHR42789">
    <property type="entry name" value="D-ISOMER SPECIFIC 2-HYDROXYACID DEHYDROGENASE FAMILY PROTEIN (AFU_ORTHOLOGUE AFUA_6G10090)"/>
    <property type="match status" value="1"/>
</dbReference>
<dbReference type="GO" id="GO:0016616">
    <property type="term" value="F:oxidoreductase activity, acting on the CH-OH group of donors, NAD or NADP as acceptor"/>
    <property type="evidence" value="ECO:0007669"/>
    <property type="project" value="InterPro"/>
</dbReference>
<accession>A0A381WRD2</accession>
<evidence type="ECO:0008006" key="7">
    <source>
        <dbReference type="Google" id="ProtNLM"/>
    </source>
</evidence>
<evidence type="ECO:0000256" key="2">
    <source>
        <dbReference type="ARBA" id="ARBA00023002"/>
    </source>
</evidence>
<evidence type="ECO:0000313" key="6">
    <source>
        <dbReference type="EMBL" id="SVA54487.1"/>
    </source>
</evidence>
<dbReference type="InterPro" id="IPR006140">
    <property type="entry name" value="D-isomer_DH_NAD-bd"/>
</dbReference>